<comment type="caution">
    <text evidence="1">The sequence shown here is derived from an EMBL/GenBank/DDBJ whole genome shotgun (WGS) entry which is preliminary data.</text>
</comment>
<dbReference type="AlphaFoldDB" id="A0A5B7CYH5"/>
<reference evidence="1 2" key="1">
    <citation type="submission" date="2019-05" db="EMBL/GenBank/DDBJ databases">
        <title>Another draft genome of Portunus trituberculatus and its Hox gene families provides insights of decapod evolution.</title>
        <authorList>
            <person name="Jeong J.-H."/>
            <person name="Song I."/>
            <person name="Kim S."/>
            <person name="Choi T."/>
            <person name="Kim D."/>
            <person name="Ryu S."/>
            <person name="Kim W."/>
        </authorList>
    </citation>
    <scope>NUCLEOTIDE SEQUENCE [LARGE SCALE GENOMIC DNA]</scope>
    <source>
        <tissue evidence="1">Muscle</tissue>
    </source>
</reference>
<keyword evidence="2" id="KW-1185">Reference proteome</keyword>
<organism evidence="1 2">
    <name type="scientific">Portunus trituberculatus</name>
    <name type="common">Swimming crab</name>
    <name type="synonym">Neptunus trituberculatus</name>
    <dbReference type="NCBI Taxonomy" id="210409"/>
    <lineage>
        <taxon>Eukaryota</taxon>
        <taxon>Metazoa</taxon>
        <taxon>Ecdysozoa</taxon>
        <taxon>Arthropoda</taxon>
        <taxon>Crustacea</taxon>
        <taxon>Multicrustacea</taxon>
        <taxon>Malacostraca</taxon>
        <taxon>Eumalacostraca</taxon>
        <taxon>Eucarida</taxon>
        <taxon>Decapoda</taxon>
        <taxon>Pleocyemata</taxon>
        <taxon>Brachyura</taxon>
        <taxon>Eubrachyura</taxon>
        <taxon>Portunoidea</taxon>
        <taxon>Portunidae</taxon>
        <taxon>Portuninae</taxon>
        <taxon>Portunus</taxon>
    </lineage>
</organism>
<gene>
    <name evidence="1" type="ORF">E2C01_007185</name>
</gene>
<evidence type="ECO:0000313" key="2">
    <source>
        <dbReference type="Proteomes" id="UP000324222"/>
    </source>
</evidence>
<sequence length="147" mass="15555">MGHKSHEVMDFTSRVLPRKEATFPPTPGLLVHIKGQGQAKTLKRSRGSDSGIPINPLVTYKGQHPHGSPGRLPKVRVITFFVGAAMGVSFGTAALRRPVMAHGDQQVTSGTRGLALSAASPEKVWAAADSRCFTAGKSEESPVTGLE</sequence>
<protein>
    <submittedName>
        <fullName evidence="1">Uncharacterized protein</fullName>
    </submittedName>
</protein>
<dbReference type="Proteomes" id="UP000324222">
    <property type="component" value="Unassembled WGS sequence"/>
</dbReference>
<dbReference type="EMBL" id="VSRR010000350">
    <property type="protein sequence ID" value="MPC14419.1"/>
    <property type="molecule type" value="Genomic_DNA"/>
</dbReference>
<name>A0A5B7CYH5_PORTR</name>
<evidence type="ECO:0000313" key="1">
    <source>
        <dbReference type="EMBL" id="MPC14419.1"/>
    </source>
</evidence>
<accession>A0A5B7CYH5</accession>
<proteinExistence type="predicted"/>